<dbReference type="STRING" id="286115.A0A507CCX6"/>
<dbReference type="VEuPathDB" id="FungiDB:SeMB42_g06926"/>
<evidence type="ECO:0000313" key="2">
    <source>
        <dbReference type="EMBL" id="TPX37351.1"/>
    </source>
</evidence>
<dbReference type="AlphaFoldDB" id="A0A507CCX6"/>
<feature type="compositionally biased region" description="Acidic residues" evidence="1">
    <location>
        <begin position="98"/>
        <end position="112"/>
    </location>
</feature>
<feature type="region of interest" description="Disordered" evidence="1">
    <location>
        <begin position="79"/>
        <end position="161"/>
    </location>
</feature>
<evidence type="ECO:0000313" key="3">
    <source>
        <dbReference type="Proteomes" id="UP000317494"/>
    </source>
</evidence>
<evidence type="ECO:0000256" key="1">
    <source>
        <dbReference type="SAM" id="MobiDB-lite"/>
    </source>
</evidence>
<feature type="compositionally biased region" description="Basic residues" evidence="1">
    <location>
        <begin position="146"/>
        <end position="161"/>
    </location>
</feature>
<dbReference type="Proteomes" id="UP000317494">
    <property type="component" value="Unassembled WGS sequence"/>
</dbReference>
<dbReference type="EMBL" id="QEAN01000429">
    <property type="protein sequence ID" value="TPX37351.1"/>
    <property type="molecule type" value="Genomic_DNA"/>
</dbReference>
<name>A0A507CCX6_9FUNG</name>
<keyword evidence="3" id="KW-1185">Reference proteome</keyword>
<feature type="region of interest" description="Disordered" evidence="1">
    <location>
        <begin position="30"/>
        <end position="67"/>
    </location>
</feature>
<feature type="compositionally biased region" description="Basic and acidic residues" evidence="1">
    <location>
        <begin position="115"/>
        <end position="127"/>
    </location>
</feature>
<gene>
    <name evidence="2" type="ORF">SeMB42_g06926</name>
</gene>
<organism evidence="2 3">
    <name type="scientific">Synchytrium endobioticum</name>
    <dbReference type="NCBI Taxonomy" id="286115"/>
    <lineage>
        <taxon>Eukaryota</taxon>
        <taxon>Fungi</taxon>
        <taxon>Fungi incertae sedis</taxon>
        <taxon>Chytridiomycota</taxon>
        <taxon>Chytridiomycota incertae sedis</taxon>
        <taxon>Chytridiomycetes</taxon>
        <taxon>Synchytriales</taxon>
        <taxon>Synchytriaceae</taxon>
        <taxon>Synchytrium</taxon>
    </lineage>
</organism>
<proteinExistence type="predicted"/>
<protein>
    <submittedName>
        <fullName evidence="2">Uncharacterized protein</fullName>
    </submittedName>
</protein>
<accession>A0A507CCX6</accession>
<comment type="caution">
    <text evidence="2">The sequence shown here is derived from an EMBL/GenBank/DDBJ whole genome shotgun (WGS) entry which is preliminary data.</text>
</comment>
<sequence length="524" mass="56648">MDASFLISTAAATVGLVVLPLYRLYQGRKAQAEQERQLAPRPTSSLGKRTREDSPPAGHPKRVNLGVPARFKGVVAVDETTTTSPLKRKRRGCYGLHDDDDEDDDGDDDDPSQMDAEKSPKKQKTDPAQEYSHAVERPMNAAKAIVARRRRRTRSYRRFAKSRSPSSLKATFIPEYEADEDKENIPAGGQSIKASLFVNIASDSTATSTLFKPVSGVVGFQVPITTPSLPKSRNIGASNVQASSTTALEGAQSSLFAIGNPAPKVVNGHAFGRNQNHNSHSSARNALVSFGQTHSNPQPLVYDQFVPRPSAQVLPAPALAHISSFDHALQQPGTTRSSVCNNSVDFEQAPATAAGYDSGQPHHRIPFAIRQQQQQPSYTGSALFGQVVSAAASTPSVILTRSQQANGRFQVFPGARPGRIGGTPWRNWNRFNSQSLRPACLDKTAQRASRLTIFGGVISRGLADYSLADCVAIPDLKMYQNLFRISSMVVARPWICSACASATDSPQLEVVDGVSLDHTPSYNE</sequence>
<reference evidence="2 3" key="1">
    <citation type="journal article" date="2019" name="Sci. Rep.">
        <title>Comparative genomics of chytrid fungi reveal insights into the obligate biotrophic and pathogenic lifestyle of Synchytrium endobioticum.</title>
        <authorList>
            <person name="van de Vossenberg B.T.L.H."/>
            <person name="Warris S."/>
            <person name="Nguyen H.D.T."/>
            <person name="van Gent-Pelzer M.P.E."/>
            <person name="Joly D.L."/>
            <person name="van de Geest H.C."/>
            <person name="Bonants P.J.M."/>
            <person name="Smith D.S."/>
            <person name="Levesque C.A."/>
            <person name="van der Lee T.A.J."/>
        </authorList>
    </citation>
    <scope>NUCLEOTIDE SEQUENCE [LARGE SCALE GENOMIC DNA]</scope>
    <source>
        <strain evidence="2 3">MB42</strain>
    </source>
</reference>